<accession>A0A4U8T205</accession>
<comment type="caution">
    <text evidence="2">The sequence shown here is derived from an EMBL/GenBank/DDBJ whole genome shotgun (WGS) entry which is preliminary data.</text>
</comment>
<name>A0A4U8T205_9HELI</name>
<keyword evidence="3" id="KW-1185">Reference proteome</keyword>
<sequence>MSGILLFIKDHLALVMFHTLLLIAIVAYPPFSIFLALFGLAVQTIVEEFRKDKDINIYMFREKENNQDRKD</sequence>
<evidence type="ECO:0000313" key="2">
    <source>
        <dbReference type="EMBL" id="TLD93436.1"/>
    </source>
</evidence>
<reference evidence="2 3" key="1">
    <citation type="journal article" date="2014" name="Genome Announc.">
        <title>Draft genome sequences of eight enterohepatic helicobacter species isolated from both laboratory and wild rodents.</title>
        <authorList>
            <person name="Sheh A."/>
            <person name="Shen Z."/>
            <person name="Fox J.G."/>
        </authorList>
    </citation>
    <scope>NUCLEOTIDE SEQUENCE [LARGE SCALE GENOMIC DNA]</scope>
    <source>
        <strain evidence="2 3">MIT 96-1001</strain>
    </source>
</reference>
<evidence type="ECO:0000313" key="3">
    <source>
        <dbReference type="Proteomes" id="UP000029921"/>
    </source>
</evidence>
<protein>
    <submittedName>
        <fullName evidence="2">Uncharacterized protein</fullName>
    </submittedName>
</protein>
<gene>
    <name evidence="2" type="ORF">LS74_001525</name>
</gene>
<dbReference type="Proteomes" id="UP000029921">
    <property type="component" value="Unassembled WGS sequence"/>
</dbReference>
<organism evidence="2 3">
    <name type="scientific">Helicobacter magdeburgensis</name>
    <dbReference type="NCBI Taxonomy" id="471858"/>
    <lineage>
        <taxon>Bacteria</taxon>
        <taxon>Pseudomonadati</taxon>
        <taxon>Campylobacterota</taxon>
        <taxon>Epsilonproteobacteria</taxon>
        <taxon>Campylobacterales</taxon>
        <taxon>Helicobacteraceae</taxon>
        <taxon>Helicobacter</taxon>
    </lineage>
</organism>
<dbReference type="EMBL" id="JRPE02000002">
    <property type="protein sequence ID" value="TLD93436.1"/>
    <property type="molecule type" value="Genomic_DNA"/>
</dbReference>
<feature type="transmembrane region" description="Helical" evidence="1">
    <location>
        <begin position="20"/>
        <end position="42"/>
    </location>
</feature>
<evidence type="ECO:0000256" key="1">
    <source>
        <dbReference type="SAM" id="Phobius"/>
    </source>
</evidence>
<dbReference type="RefSeq" id="WP_034588102.1">
    <property type="nucleotide sequence ID" value="NZ_JRPE02000002.1"/>
</dbReference>
<keyword evidence="1" id="KW-0472">Membrane</keyword>
<proteinExistence type="predicted"/>
<dbReference type="AlphaFoldDB" id="A0A4U8T205"/>
<keyword evidence="1" id="KW-1133">Transmembrane helix</keyword>
<keyword evidence="1" id="KW-0812">Transmembrane</keyword>